<dbReference type="Proteomes" id="UP000248148">
    <property type="component" value="Unassembled WGS sequence"/>
</dbReference>
<comment type="caution">
    <text evidence="2">The sequence shown here is derived from an EMBL/GenBank/DDBJ whole genome shotgun (WGS) entry which is preliminary data.</text>
</comment>
<accession>A0A318TL02</accession>
<gene>
    <name evidence="2" type="ORF">BJ122_11113</name>
</gene>
<feature type="compositionally biased region" description="Low complexity" evidence="1">
    <location>
        <begin position="179"/>
        <end position="203"/>
    </location>
</feature>
<feature type="region of interest" description="Disordered" evidence="1">
    <location>
        <begin position="107"/>
        <end position="225"/>
    </location>
</feature>
<dbReference type="AlphaFoldDB" id="A0A318TL02"/>
<evidence type="ECO:0000313" key="2">
    <source>
        <dbReference type="EMBL" id="PYF02515.1"/>
    </source>
</evidence>
<proteinExistence type="predicted"/>
<evidence type="ECO:0000313" key="3">
    <source>
        <dbReference type="Proteomes" id="UP000248148"/>
    </source>
</evidence>
<evidence type="ECO:0000256" key="1">
    <source>
        <dbReference type="SAM" id="MobiDB-lite"/>
    </source>
</evidence>
<dbReference type="RefSeq" id="WP_110780978.1">
    <property type="nucleotide sequence ID" value="NZ_QJTI01000011.1"/>
</dbReference>
<sequence>MVALPGPAQAQWWAREPVDYEDCAARAEKTTEAKQREALIAGCEAKFAGRRKPGGGYTYYDFMQDKHFDIAGPNPTAEEQREIDRHYTEFLDQHRRSLIAAAFARRQRELTEAKASADAAKGPHTTGQTRAAKPAQAPRPASAQQQAAKQPPKQTNKQTNKQTDKPVPSAPRTVVAHLPGPSAANPHASAAAPPRPVAAVPRATVQRPKPPAKPKQNRCKEPSLSCNWSRFTDGVSDMTRSLFRPAKSQAEASGPRG</sequence>
<dbReference type="EMBL" id="QJTI01000011">
    <property type="protein sequence ID" value="PYF02515.1"/>
    <property type="molecule type" value="Genomic_DNA"/>
</dbReference>
<dbReference type="OrthoDB" id="8138403at2"/>
<feature type="compositionally biased region" description="Low complexity" evidence="1">
    <location>
        <begin position="128"/>
        <end position="161"/>
    </location>
</feature>
<protein>
    <submittedName>
        <fullName evidence="2">Uncharacterized protein</fullName>
    </submittedName>
</protein>
<keyword evidence="3" id="KW-1185">Reference proteome</keyword>
<organism evidence="2 3">
    <name type="scientific">Rhodopseudomonas faecalis</name>
    <dbReference type="NCBI Taxonomy" id="99655"/>
    <lineage>
        <taxon>Bacteria</taxon>
        <taxon>Pseudomonadati</taxon>
        <taxon>Pseudomonadota</taxon>
        <taxon>Alphaproteobacteria</taxon>
        <taxon>Hyphomicrobiales</taxon>
        <taxon>Nitrobacteraceae</taxon>
        <taxon>Rhodopseudomonas</taxon>
    </lineage>
</organism>
<reference evidence="2 3" key="1">
    <citation type="submission" date="2018-06" db="EMBL/GenBank/DDBJ databases">
        <title>Genomic Encyclopedia of Archaeal and Bacterial Type Strains, Phase II (KMG-II): from individual species to whole genera.</title>
        <authorList>
            <person name="Goeker M."/>
        </authorList>
    </citation>
    <scope>NUCLEOTIDE SEQUENCE [LARGE SCALE GENOMIC DNA]</scope>
    <source>
        <strain evidence="2 3">JCM 11668</strain>
    </source>
</reference>
<name>A0A318TL02_9BRAD</name>